<sequence>MRSPGLTALVDDAAFLSHEAQLHLTDLHGSDARWGVDLAEGTFTFDGEASATYPVQLLGSAAPGPRSWLWGWANPSGYSEGVLRAATAARTLGETYGIPELTSGEVPFDAADGETAQREVAPGYAVSADLARAAAVASGIWFTYSGAVSGGTRVWMLLEGLTLPPATFSRVGRLLPEVLQAGVVTDHRRALASYATLRDLGWDGTHLVLPDGAFTITFDDRGRISGIDGTSGAPTS</sequence>
<name>A0A4Z1E479_9MICO</name>
<dbReference type="EMBL" id="RHPJ01000001">
    <property type="protein sequence ID" value="TGO06080.1"/>
    <property type="molecule type" value="Genomic_DNA"/>
</dbReference>
<dbReference type="InterPro" id="IPR049249">
    <property type="entry name" value="DUF6882"/>
</dbReference>
<accession>A0A4Z1E479</accession>
<gene>
    <name evidence="1" type="ORF">SERN_0272</name>
</gene>
<evidence type="ECO:0000313" key="2">
    <source>
        <dbReference type="Proteomes" id="UP000297318"/>
    </source>
</evidence>
<dbReference type="OrthoDB" id="7859927at2"/>
<proteinExistence type="predicted"/>
<organism evidence="1 2">
    <name type="scientific">Serinibacter arcticus</name>
    <dbReference type="NCBI Taxonomy" id="1655435"/>
    <lineage>
        <taxon>Bacteria</taxon>
        <taxon>Bacillati</taxon>
        <taxon>Actinomycetota</taxon>
        <taxon>Actinomycetes</taxon>
        <taxon>Micrococcales</taxon>
        <taxon>Beutenbergiaceae</taxon>
        <taxon>Serinibacter</taxon>
    </lineage>
</organism>
<dbReference type="Proteomes" id="UP000297318">
    <property type="component" value="Unassembled WGS sequence"/>
</dbReference>
<comment type="caution">
    <text evidence="1">The sequence shown here is derived from an EMBL/GenBank/DDBJ whole genome shotgun (WGS) entry which is preliminary data.</text>
</comment>
<reference evidence="1 2" key="1">
    <citation type="submission" date="2018-11" db="EMBL/GenBank/DDBJ databases">
        <title>Complete genome sequencing of the Actinobacteria Serinibacter sp. K3-2.</title>
        <authorList>
            <person name="Rakitin A.L."/>
            <person name="Beletsky A.V."/>
            <person name="Mardanov A.V."/>
            <person name="Ravin N.V."/>
            <person name="Gromova A.S."/>
            <person name="Filippova S.N."/>
            <person name="Gal'Chenko V.F."/>
        </authorList>
    </citation>
    <scope>NUCLEOTIDE SEQUENCE [LARGE SCALE GENOMIC DNA]</scope>
    <source>
        <strain evidence="1 2">K3-2</strain>
    </source>
</reference>
<dbReference type="RefSeq" id="WP_135848340.1">
    <property type="nucleotide sequence ID" value="NZ_RHPJ01000001.1"/>
</dbReference>
<dbReference type="Pfam" id="PF21813">
    <property type="entry name" value="DUF6882"/>
    <property type="match status" value="1"/>
</dbReference>
<dbReference type="AlphaFoldDB" id="A0A4Z1E479"/>
<keyword evidence="2" id="KW-1185">Reference proteome</keyword>
<evidence type="ECO:0000313" key="1">
    <source>
        <dbReference type="EMBL" id="TGO06080.1"/>
    </source>
</evidence>
<protein>
    <submittedName>
        <fullName evidence="1">Uncharacterized protein</fullName>
    </submittedName>
</protein>